<dbReference type="PANTHER" id="PTHR33169">
    <property type="entry name" value="PADR-FAMILY TRANSCRIPTIONAL REGULATOR"/>
    <property type="match status" value="1"/>
</dbReference>
<dbReference type="Proteomes" id="UP000032679">
    <property type="component" value="Unassembled WGS sequence"/>
</dbReference>
<protein>
    <recommendedName>
        <fullName evidence="1">Transcription regulator PadR N-terminal domain-containing protein</fullName>
    </recommendedName>
</protein>
<sequence>MDRIEGLIGKWEVQVRKGLLEFVILLALHEREQYGFELMSGVARRASLDVPEGTLYPLLLRLSKDALVSSRFEPGDGGAPRKYYALTPEGRTALRAMIASWTRLNHAVSHMIAGAYR</sequence>
<accession>A0A0D6MK08</accession>
<dbReference type="AlphaFoldDB" id="A0A0D6MK08"/>
<dbReference type="InterPro" id="IPR052509">
    <property type="entry name" value="Metal_resp_DNA-bind_regulator"/>
</dbReference>
<evidence type="ECO:0000313" key="2">
    <source>
        <dbReference type="EMBL" id="GAN53806.1"/>
    </source>
</evidence>
<organism evidence="2 3">
    <name type="scientific">Tanticharoenia sakaeratensis NBRC 103193</name>
    <dbReference type="NCBI Taxonomy" id="1231623"/>
    <lineage>
        <taxon>Bacteria</taxon>
        <taxon>Pseudomonadati</taxon>
        <taxon>Pseudomonadota</taxon>
        <taxon>Alphaproteobacteria</taxon>
        <taxon>Acetobacterales</taxon>
        <taxon>Acetobacteraceae</taxon>
        <taxon>Tanticharoenia</taxon>
    </lineage>
</organism>
<evidence type="ECO:0000259" key="1">
    <source>
        <dbReference type="Pfam" id="PF03551"/>
    </source>
</evidence>
<keyword evidence="3" id="KW-1185">Reference proteome</keyword>
<dbReference type="STRING" id="1231623.Tasa_011_025"/>
<evidence type="ECO:0000313" key="3">
    <source>
        <dbReference type="Proteomes" id="UP000032679"/>
    </source>
</evidence>
<proteinExistence type="predicted"/>
<dbReference type="EMBL" id="BALE01000011">
    <property type="protein sequence ID" value="GAN53806.1"/>
    <property type="molecule type" value="Genomic_DNA"/>
</dbReference>
<comment type="caution">
    <text evidence="2">The sequence shown here is derived from an EMBL/GenBank/DDBJ whole genome shotgun (WGS) entry which is preliminary data.</text>
</comment>
<dbReference type="OrthoDB" id="3186544at2"/>
<name>A0A0D6MK08_9PROT</name>
<dbReference type="PANTHER" id="PTHR33169:SF14">
    <property type="entry name" value="TRANSCRIPTIONAL REGULATOR RV3488"/>
    <property type="match status" value="1"/>
</dbReference>
<dbReference type="SUPFAM" id="SSF46785">
    <property type="entry name" value="Winged helix' DNA-binding domain"/>
    <property type="match status" value="1"/>
</dbReference>
<gene>
    <name evidence="2" type="ORF">Tasa_011_025</name>
</gene>
<reference evidence="2 3" key="1">
    <citation type="submission" date="2012-10" db="EMBL/GenBank/DDBJ databases">
        <title>Genome sequencing of Tanticharoenia sakaeratensis NBRC 103193.</title>
        <authorList>
            <person name="Azuma Y."/>
            <person name="Hadano H."/>
            <person name="Hirakawa H."/>
            <person name="Matsushita K."/>
        </authorList>
    </citation>
    <scope>NUCLEOTIDE SEQUENCE [LARGE SCALE GENOMIC DNA]</scope>
    <source>
        <strain evidence="2 3">NBRC 103193</strain>
    </source>
</reference>
<dbReference type="Gene3D" id="1.10.10.10">
    <property type="entry name" value="Winged helix-like DNA-binding domain superfamily/Winged helix DNA-binding domain"/>
    <property type="match status" value="1"/>
</dbReference>
<dbReference type="RefSeq" id="WP_084712101.1">
    <property type="nucleotide sequence ID" value="NZ_BALE01000011.1"/>
</dbReference>
<dbReference type="InterPro" id="IPR005149">
    <property type="entry name" value="Tscrpt_reg_PadR_N"/>
</dbReference>
<dbReference type="Pfam" id="PF03551">
    <property type="entry name" value="PadR"/>
    <property type="match status" value="1"/>
</dbReference>
<dbReference type="InterPro" id="IPR036390">
    <property type="entry name" value="WH_DNA-bd_sf"/>
</dbReference>
<feature type="domain" description="Transcription regulator PadR N-terminal" evidence="1">
    <location>
        <begin position="24"/>
        <end position="95"/>
    </location>
</feature>
<dbReference type="InterPro" id="IPR036388">
    <property type="entry name" value="WH-like_DNA-bd_sf"/>
</dbReference>